<sequence length="242" mass="26876">MNNNDHSDRENRDADMTHSPQNDDNDTLNRAAVDLQASTSENFQQANAYRLAFQRAIPWSPCSRQRAEFLMRQDEDPEHNAGPSFPSANENNDLDSSSDNPLDLSVSANSGRNASDHGSSTSQDYNSPSRPASSGDDSVCTSPRARFDLIPCKVCEDKSSGVHYGAVTCEGCKAFFRRCLPIHKDLKCSQEGNCPVDHANRNRCQHCRWKKCMEVGMSKAASKFGRKSKEELASLNKLEEPE</sequence>
<dbReference type="PROSITE" id="PS00031">
    <property type="entry name" value="NUCLEAR_REC_DBD_1"/>
    <property type="match status" value="1"/>
</dbReference>
<name>A0ABP0G1J1_CLALP</name>
<evidence type="ECO:0000259" key="11">
    <source>
        <dbReference type="PROSITE" id="PS51030"/>
    </source>
</evidence>
<evidence type="ECO:0000256" key="5">
    <source>
        <dbReference type="ARBA" id="ARBA00023015"/>
    </source>
</evidence>
<evidence type="ECO:0000313" key="13">
    <source>
        <dbReference type="Proteomes" id="UP001642483"/>
    </source>
</evidence>
<keyword evidence="9" id="KW-0539">Nucleus</keyword>
<dbReference type="InterPro" id="IPR013088">
    <property type="entry name" value="Znf_NHR/GATA"/>
</dbReference>
<feature type="compositionally biased region" description="Polar residues" evidence="10">
    <location>
        <begin position="106"/>
        <end position="139"/>
    </location>
</feature>
<evidence type="ECO:0000256" key="2">
    <source>
        <dbReference type="ARBA" id="ARBA00022723"/>
    </source>
</evidence>
<keyword evidence="5" id="KW-0805">Transcription regulation</keyword>
<dbReference type="PANTHER" id="PTHR45805">
    <property type="entry name" value="NUCLEAR HORMONE RECEPTOR HR3-RELATED"/>
    <property type="match status" value="1"/>
</dbReference>
<protein>
    <recommendedName>
        <fullName evidence="11">Nuclear receptor domain-containing protein</fullName>
    </recommendedName>
</protein>
<dbReference type="Gene3D" id="3.30.50.10">
    <property type="entry name" value="Erythroid Transcription Factor GATA-1, subunit A"/>
    <property type="match status" value="1"/>
</dbReference>
<keyword evidence="7" id="KW-0804">Transcription</keyword>
<dbReference type="SUPFAM" id="SSF57716">
    <property type="entry name" value="Glucocorticoid receptor-like (DNA-binding domain)"/>
    <property type="match status" value="1"/>
</dbReference>
<dbReference type="PANTHER" id="PTHR45805:SF2">
    <property type="entry name" value="NUCLEAR HORMONE RECEPTOR HR3-RELATED"/>
    <property type="match status" value="1"/>
</dbReference>
<feature type="compositionally biased region" description="Low complexity" evidence="10">
    <location>
        <begin position="89"/>
        <end position="105"/>
    </location>
</feature>
<keyword evidence="4" id="KW-0862">Zinc</keyword>
<accession>A0ABP0G1J1</accession>
<keyword evidence="8" id="KW-0675">Receptor</keyword>
<dbReference type="Proteomes" id="UP001642483">
    <property type="component" value="Unassembled WGS sequence"/>
</dbReference>
<keyword evidence="2" id="KW-0479">Metal-binding</keyword>
<feature type="region of interest" description="Disordered" evidence="10">
    <location>
        <begin position="75"/>
        <end position="139"/>
    </location>
</feature>
<dbReference type="SMART" id="SM00399">
    <property type="entry name" value="ZnF_C4"/>
    <property type="match status" value="1"/>
</dbReference>
<feature type="compositionally biased region" description="Basic and acidic residues" evidence="10">
    <location>
        <begin position="1"/>
        <end position="16"/>
    </location>
</feature>
<proteinExistence type="predicted"/>
<feature type="region of interest" description="Disordered" evidence="10">
    <location>
        <begin position="1"/>
        <end position="36"/>
    </location>
</feature>
<gene>
    <name evidence="12" type="ORF">CVLEPA_LOCUS15658</name>
</gene>
<evidence type="ECO:0000256" key="4">
    <source>
        <dbReference type="ARBA" id="ARBA00022833"/>
    </source>
</evidence>
<dbReference type="InterPro" id="IPR001628">
    <property type="entry name" value="Znf_hrmn_rcpt"/>
</dbReference>
<evidence type="ECO:0000256" key="3">
    <source>
        <dbReference type="ARBA" id="ARBA00022771"/>
    </source>
</evidence>
<evidence type="ECO:0000256" key="8">
    <source>
        <dbReference type="ARBA" id="ARBA00023170"/>
    </source>
</evidence>
<reference evidence="12 13" key="1">
    <citation type="submission" date="2024-02" db="EMBL/GenBank/DDBJ databases">
        <authorList>
            <person name="Daric V."/>
            <person name="Darras S."/>
        </authorList>
    </citation>
    <scope>NUCLEOTIDE SEQUENCE [LARGE SCALE GENOMIC DNA]</scope>
</reference>
<evidence type="ECO:0000256" key="1">
    <source>
        <dbReference type="ARBA" id="ARBA00004123"/>
    </source>
</evidence>
<keyword evidence="13" id="KW-1185">Reference proteome</keyword>
<keyword evidence="3" id="KW-0863">Zinc-finger</keyword>
<comment type="caution">
    <text evidence="12">The sequence shown here is derived from an EMBL/GenBank/DDBJ whole genome shotgun (WGS) entry which is preliminary data.</text>
</comment>
<evidence type="ECO:0000256" key="6">
    <source>
        <dbReference type="ARBA" id="ARBA00023125"/>
    </source>
</evidence>
<evidence type="ECO:0000313" key="12">
    <source>
        <dbReference type="EMBL" id="CAK8684679.1"/>
    </source>
</evidence>
<dbReference type="PRINTS" id="PR00047">
    <property type="entry name" value="STROIDFINGER"/>
</dbReference>
<dbReference type="PROSITE" id="PS51030">
    <property type="entry name" value="NUCLEAR_REC_DBD_2"/>
    <property type="match status" value="1"/>
</dbReference>
<feature type="domain" description="Nuclear receptor" evidence="11">
    <location>
        <begin position="149"/>
        <end position="224"/>
    </location>
</feature>
<keyword evidence="6" id="KW-0238">DNA-binding</keyword>
<comment type="subcellular location">
    <subcellularLocation>
        <location evidence="1">Nucleus</location>
    </subcellularLocation>
</comment>
<evidence type="ECO:0000256" key="7">
    <source>
        <dbReference type="ARBA" id="ARBA00023163"/>
    </source>
</evidence>
<dbReference type="Pfam" id="PF00105">
    <property type="entry name" value="zf-C4"/>
    <property type="match status" value="1"/>
</dbReference>
<organism evidence="12 13">
    <name type="scientific">Clavelina lepadiformis</name>
    <name type="common">Light-bulb sea squirt</name>
    <name type="synonym">Ascidia lepadiformis</name>
    <dbReference type="NCBI Taxonomy" id="159417"/>
    <lineage>
        <taxon>Eukaryota</taxon>
        <taxon>Metazoa</taxon>
        <taxon>Chordata</taxon>
        <taxon>Tunicata</taxon>
        <taxon>Ascidiacea</taxon>
        <taxon>Aplousobranchia</taxon>
        <taxon>Clavelinidae</taxon>
        <taxon>Clavelina</taxon>
    </lineage>
</organism>
<dbReference type="EMBL" id="CAWYQH010000098">
    <property type="protein sequence ID" value="CAK8684679.1"/>
    <property type="molecule type" value="Genomic_DNA"/>
</dbReference>
<evidence type="ECO:0000256" key="10">
    <source>
        <dbReference type="SAM" id="MobiDB-lite"/>
    </source>
</evidence>
<evidence type="ECO:0000256" key="9">
    <source>
        <dbReference type="ARBA" id="ARBA00023242"/>
    </source>
</evidence>